<reference evidence="1" key="1">
    <citation type="journal article" date="2014" name="Front. Microbiol.">
        <title>High frequency of phylogenetically diverse reductive dehalogenase-homologous genes in deep subseafloor sedimentary metagenomes.</title>
        <authorList>
            <person name="Kawai M."/>
            <person name="Futagami T."/>
            <person name="Toyoda A."/>
            <person name="Takaki Y."/>
            <person name="Nishi S."/>
            <person name="Hori S."/>
            <person name="Arai W."/>
            <person name="Tsubouchi T."/>
            <person name="Morono Y."/>
            <person name="Uchiyama I."/>
            <person name="Ito T."/>
            <person name="Fujiyama A."/>
            <person name="Inagaki F."/>
            <person name="Takami H."/>
        </authorList>
    </citation>
    <scope>NUCLEOTIDE SEQUENCE</scope>
    <source>
        <strain evidence="1">Expedition CK06-06</strain>
    </source>
</reference>
<gene>
    <name evidence="1" type="ORF">S12H4_16789</name>
</gene>
<sequence>MKTLEEAKKFLKDDWKKIFPQDGFFGWVRSSVAEFNPDSYKPERKSKCPKLTRKNIIKVMKDYISFAWEKANGKRGISANRSIDHFKGWLWLLGDEEGIEYLKTNYAPYGKPGLAYICKKYRFKNEDNGDTFCY</sequence>
<accession>X1TLL5</accession>
<dbReference type="EMBL" id="BARW01008145">
    <property type="protein sequence ID" value="GAI80934.1"/>
    <property type="molecule type" value="Genomic_DNA"/>
</dbReference>
<organism evidence="1">
    <name type="scientific">marine sediment metagenome</name>
    <dbReference type="NCBI Taxonomy" id="412755"/>
    <lineage>
        <taxon>unclassified sequences</taxon>
        <taxon>metagenomes</taxon>
        <taxon>ecological metagenomes</taxon>
    </lineage>
</organism>
<proteinExistence type="predicted"/>
<dbReference type="AlphaFoldDB" id="X1TLL5"/>
<evidence type="ECO:0000313" key="1">
    <source>
        <dbReference type="EMBL" id="GAI80934.1"/>
    </source>
</evidence>
<comment type="caution">
    <text evidence="1">The sequence shown here is derived from an EMBL/GenBank/DDBJ whole genome shotgun (WGS) entry which is preliminary data.</text>
</comment>
<name>X1TLL5_9ZZZZ</name>
<protein>
    <submittedName>
        <fullName evidence="1">Uncharacterized protein</fullName>
    </submittedName>
</protein>